<comment type="similarity">
    <text evidence="1">Belongs to the universal ribosomal protein uL3 family.</text>
</comment>
<evidence type="ECO:0000256" key="5">
    <source>
        <dbReference type="ARBA" id="ARBA00023274"/>
    </source>
</evidence>
<dbReference type="Pfam" id="PF00297">
    <property type="entry name" value="Ribosomal_L3"/>
    <property type="match status" value="1"/>
</dbReference>
<dbReference type="Proteomes" id="UP000176965">
    <property type="component" value="Unassembled WGS sequence"/>
</dbReference>
<evidence type="ECO:0000313" key="8">
    <source>
        <dbReference type="EMBL" id="OHA47435.1"/>
    </source>
</evidence>
<keyword evidence="3" id="KW-0694">RNA-binding</keyword>
<keyword evidence="2" id="KW-0699">rRNA-binding</keyword>
<dbReference type="PANTHER" id="PTHR11229:SF16">
    <property type="entry name" value="LARGE RIBOSOMAL SUBUNIT PROTEIN UL3C"/>
    <property type="match status" value="1"/>
</dbReference>
<dbReference type="AlphaFoldDB" id="A0A1G2PGF8"/>
<evidence type="ECO:0000256" key="2">
    <source>
        <dbReference type="ARBA" id="ARBA00022730"/>
    </source>
</evidence>
<dbReference type="InterPro" id="IPR009000">
    <property type="entry name" value="Transl_B-barrel_sf"/>
</dbReference>
<dbReference type="InterPro" id="IPR000597">
    <property type="entry name" value="Ribosomal_uL3"/>
</dbReference>
<organism evidence="8 9">
    <name type="scientific">Candidatus Taylorbacteria bacterium RIFOXYD2_FULL_36_9</name>
    <dbReference type="NCBI Taxonomy" id="1802338"/>
    <lineage>
        <taxon>Bacteria</taxon>
        <taxon>Candidatus Tayloriibacteriota</taxon>
    </lineage>
</organism>
<dbReference type="GO" id="GO:0022625">
    <property type="term" value="C:cytosolic large ribosomal subunit"/>
    <property type="evidence" value="ECO:0007669"/>
    <property type="project" value="TreeGrafter"/>
</dbReference>
<dbReference type="SUPFAM" id="SSF50447">
    <property type="entry name" value="Translation proteins"/>
    <property type="match status" value="1"/>
</dbReference>
<dbReference type="NCBIfam" id="TIGR03625">
    <property type="entry name" value="L3_bact"/>
    <property type="match status" value="1"/>
</dbReference>
<comment type="caution">
    <text evidence="8">The sequence shown here is derived from an EMBL/GenBank/DDBJ whole genome shotgun (WGS) entry which is preliminary data.</text>
</comment>
<dbReference type="GO" id="GO:0019843">
    <property type="term" value="F:rRNA binding"/>
    <property type="evidence" value="ECO:0007669"/>
    <property type="project" value="UniProtKB-KW"/>
</dbReference>
<feature type="region of interest" description="Disordered" evidence="7">
    <location>
        <begin position="127"/>
        <end position="168"/>
    </location>
</feature>
<keyword evidence="4 8" id="KW-0689">Ribosomal protein</keyword>
<dbReference type="GO" id="GO:0006412">
    <property type="term" value="P:translation"/>
    <property type="evidence" value="ECO:0007669"/>
    <property type="project" value="UniProtKB-UniRule"/>
</dbReference>
<sequence length="207" mass="22484">MKFILGVKKNMTQVFDDKGNVVPVTVLEAGPVIITQIKTEKVDGYNSVQVGFGVKKEKNINKAVKGHLKSLGNFRFIKEFRIEDEKDLANLKVGDKIDLTNFKEGDKITVSSISKGKGFQGVIKRHGFKGQPRTHGQKHSERAPGSISGGTREGGRVPKGMRMGGRTGSDRVTISGLKIIQLDQTNNELLVLGAMAGKRGTLIEIVG</sequence>
<evidence type="ECO:0000313" key="9">
    <source>
        <dbReference type="Proteomes" id="UP000176965"/>
    </source>
</evidence>
<dbReference type="GO" id="GO:0003735">
    <property type="term" value="F:structural constituent of ribosome"/>
    <property type="evidence" value="ECO:0007669"/>
    <property type="project" value="UniProtKB-UniRule"/>
</dbReference>
<proteinExistence type="inferred from homology"/>
<dbReference type="STRING" id="1802338.A2541_02330"/>
<evidence type="ECO:0000256" key="1">
    <source>
        <dbReference type="ARBA" id="ARBA00006540"/>
    </source>
</evidence>
<accession>A0A1G2PGF8</accession>
<dbReference type="EMBL" id="MHSQ01000012">
    <property type="protein sequence ID" value="OHA47435.1"/>
    <property type="molecule type" value="Genomic_DNA"/>
</dbReference>
<keyword evidence="5" id="KW-0687">Ribonucleoprotein</keyword>
<evidence type="ECO:0000256" key="3">
    <source>
        <dbReference type="ARBA" id="ARBA00022884"/>
    </source>
</evidence>
<protein>
    <recommendedName>
        <fullName evidence="6">50S ribosomal protein L3</fullName>
    </recommendedName>
</protein>
<evidence type="ECO:0000256" key="4">
    <source>
        <dbReference type="ARBA" id="ARBA00022980"/>
    </source>
</evidence>
<gene>
    <name evidence="8" type="ORF">A2541_02330</name>
</gene>
<dbReference type="Gene3D" id="2.40.30.10">
    <property type="entry name" value="Translation factors"/>
    <property type="match status" value="1"/>
</dbReference>
<dbReference type="Gene3D" id="3.30.160.810">
    <property type="match status" value="1"/>
</dbReference>
<name>A0A1G2PGF8_9BACT</name>
<dbReference type="InterPro" id="IPR019927">
    <property type="entry name" value="Ribosomal_uL3_bac/org-type"/>
</dbReference>
<reference evidence="8 9" key="1">
    <citation type="journal article" date="2016" name="Nat. Commun.">
        <title>Thousands of microbial genomes shed light on interconnected biogeochemical processes in an aquifer system.</title>
        <authorList>
            <person name="Anantharaman K."/>
            <person name="Brown C.T."/>
            <person name="Hug L.A."/>
            <person name="Sharon I."/>
            <person name="Castelle C.J."/>
            <person name="Probst A.J."/>
            <person name="Thomas B.C."/>
            <person name="Singh A."/>
            <person name="Wilkins M.J."/>
            <person name="Karaoz U."/>
            <person name="Brodie E.L."/>
            <person name="Williams K.H."/>
            <person name="Hubbard S.S."/>
            <person name="Banfield J.F."/>
        </authorList>
    </citation>
    <scope>NUCLEOTIDE SEQUENCE [LARGE SCALE GENOMIC DNA]</scope>
</reference>
<evidence type="ECO:0000256" key="6">
    <source>
        <dbReference type="NCBIfam" id="TIGR03625"/>
    </source>
</evidence>
<evidence type="ECO:0000256" key="7">
    <source>
        <dbReference type="SAM" id="MobiDB-lite"/>
    </source>
</evidence>
<dbReference type="PANTHER" id="PTHR11229">
    <property type="entry name" value="50S RIBOSOMAL PROTEIN L3"/>
    <property type="match status" value="1"/>
</dbReference>